<dbReference type="Pfam" id="PF00668">
    <property type="entry name" value="Condensation"/>
    <property type="match status" value="1"/>
</dbReference>
<dbReference type="Gene3D" id="3.30.559.10">
    <property type="entry name" value="Chloramphenicol acetyltransferase-like domain"/>
    <property type="match status" value="1"/>
</dbReference>
<gene>
    <name evidence="3" type="ORF">DMA12_47685</name>
</gene>
<evidence type="ECO:0000313" key="3">
    <source>
        <dbReference type="EMBL" id="RSM34591.1"/>
    </source>
</evidence>
<dbReference type="PANTHER" id="PTHR45527">
    <property type="entry name" value="NONRIBOSOMAL PEPTIDE SYNTHETASE"/>
    <property type="match status" value="1"/>
</dbReference>
<feature type="domain" description="Condensation" evidence="2">
    <location>
        <begin position="1"/>
        <end position="457"/>
    </location>
</feature>
<dbReference type="InterPro" id="IPR023213">
    <property type="entry name" value="CAT-like_dom_sf"/>
</dbReference>
<accession>A0A428VUU1</accession>
<feature type="region of interest" description="Disordered" evidence="1">
    <location>
        <begin position="200"/>
        <end position="222"/>
    </location>
</feature>
<dbReference type="Proteomes" id="UP000286716">
    <property type="component" value="Unassembled WGS sequence"/>
</dbReference>
<name>A0A428VUU1_AMYBA</name>
<feature type="non-terminal residue" evidence="3">
    <location>
        <position position="499"/>
    </location>
</feature>
<dbReference type="GO" id="GO:0005829">
    <property type="term" value="C:cytosol"/>
    <property type="evidence" value="ECO:0007669"/>
    <property type="project" value="TreeGrafter"/>
</dbReference>
<dbReference type="GO" id="GO:0043041">
    <property type="term" value="P:amino acid activation for nonribosomal peptide biosynthetic process"/>
    <property type="evidence" value="ECO:0007669"/>
    <property type="project" value="TreeGrafter"/>
</dbReference>
<dbReference type="InterPro" id="IPR001242">
    <property type="entry name" value="Condensation_dom"/>
</dbReference>
<dbReference type="CDD" id="cd19540">
    <property type="entry name" value="LCL_NRPS-like"/>
    <property type="match status" value="1"/>
</dbReference>
<protein>
    <submittedName>
        <fullName evidence="3">Non-ribosomal peptide synthetase</fullName>
    </submittedName>
</protein>
<keyword evidence="4" id="KW-1185">Reference proteome</keyword>
<dbReference type="GO" id="GO:0008610">
    <property type="term" value="P:lipid biosynthetic process"/>
    <property type="evidence" value="ECO:0007669"/>
    <property type="project" value="UniProtKB-ARBA"/>
</dbReference>
<dbReference type="AlphaFoldDB" id="A0A428VUU1"/>
<dbReference type="Gene3D" id="3.30.559.30">
    <property type="entry name" value="Nonribosomal peptide synthetase, condensation domain"/>
    <property type="match status" value="1"/>
</dbReference>
<evidence type="ECO:0000313" key="4">
    <source>
        <dbReference type="Proteomes" id="UP000286716"/>
    </source>
</evidence>
<evidence type="ECO:0000259" key="2">
    <source>
        <dbReference type="Pfam" id="PF00668"/>
    </source>
</evidence>
<proteinExistence type="predicted"/>
<dbReference type="GO" id="GO:0044550">
    <property type="term" value="P:secondary metabolite biosynthetic process"/>
    <property type="evidence" value="ECO:0007669"/>
    <property type="project" value="TreeGrafter"/>
</dbReference>
<dbReference type="PANTHER" id="PTHR45527:SF1">
    <property type="entry name" value="FATTY ACID SYNTHASE"/>
    <property type="match status" value="1"/>
</dbReference>
<reference evidence="3 4" key="1">
    <citation type="submission" date="2018-05" db="EMBL/GenBank/DDBJ databases">
        <title>Evolution of GPA BGCs.</title>
        <authorList>
            <person name="Waglechner N."/>
            <person name="Wright G.D."/>
        </authorList>
    </citation>
    <scope>NUCLEOTIDE SEQUENCE [LARGE SCALE GENOMIC DNA]</scope>
    <source>
        <strain evidence="3 4">DSM 5908</strain>
    </source>
</reference>
<dbReference type="SUPFAM" id="SSF52777">
    <property type="entry name" value="CoA-dependent acyltransferases"/>
    <property type="match status" value="2"/>
</dbReference>
<dbReference type="GO" id="GO:0003824">
    <property type="term" value="F:catalytic activity"/>
    <property type="evidence" value="ECO:0007669"/>
    <property type="project" value="InterPro"/>
</dbReference>
<organism evidence="3 4">
    <name type="scientific">Amycolatopsis balhimycina DSM 5908</name>
    <dbReference type="NCBI Taxonomy" id="1081091"/>
    <lineage>
        <taxon>Bacteria</taxon>
        <taxon>Bacillati</taxon>
        <taxon>Actinomycetota</taxon>
        <taxon>Actinomycetes</taxon>
        <taxon>Pseudonocardiales</taxon>
        <taxon>Pseudonocardiaceae</taxon>
        <taxon>Amycolatopsis</taxon>
    </lineage>
</organism>
<dbReference type="RefSeq" id="WP_260473828.1">
    <property type="nucleotide sequence ID" value="NZ_QHHU01000136.1"/>
</dbReference>
<dbReference type="GO" id="GO:0031177">
    <property type="term" value="F:phosphopantetheine binding"/>
    <property type="evidence" value="ECO:0007669"/>
    <property type="project" value="TreeGrafter"/>
</dbReference>
<sequence>MIPLSFAQRRLWFLWQLDGPTDAFTIPLALRLTGELDRDALAAALRDVLGRHEVLRTVFPAQGGEPYQRVLPVDETGFELEVAEAAVLGEQVARASAYAFDLAGEIPMRAWLFAVNRREHVLVLVLHHIAADGWSMGPLLRDLSTAYAARLAGGAPGWEPLPVQYADYTLWQRELLGAEDDPESTLTEQVAFWRRTLDGAPEELDLPGDRPRPAQPGSQGHTAELELGAGTHRRLLELARDHGATLSMVVHSALAVLLSRSGAGADLPIGTLVAGRTDEGLDDLVGCFVNNLVIRADLSGDPAFTDVLGRVRETALDAYEHQDVPFEKLVEELAPARSLSRHPLFQVMAAVESADLMSTGRDGGSALELPGLRVELISGDRQAGDLDLDLVVRETLDADGRPAGLQGALLGSADLFDAGTVERIAAQLAHVLETVAADPAVTVRSLRVLGQDELRRILRDWNDTAVPGPGGLVPDLFAGQVVRSPDAVALAGSGVELSY</sequence>
<dbReference type="EMBL" id="QHHU01000136">
    <property type="protein sequence ID" value="RSM34591.1"/>
    <property type="molecule type" value="Genomic_DNA"/>
</dbReference>
<evidence type="ECO:0000256" key="1">
    <source>
        <dbReference type="SAM" id="MobiDB-lite"/>
    </source>
</evidence>
<dbReference type="FunFam" id="3.30.559.10:FF:000012">
    <property type="entry name" value="Non-ribosomal peptide synthetase"/>
    <property type="match status" value="1"/>
</dbReference>
<comment type="caution">
    <text evidence="3">The sequence shown here is derived from an EMBL/GenBank/DDBJ whole genome shotgun (WGS) entry which is preliminary data.</text>
</comment>